<evidence type="ECO:0000259" key="10">
    <source>
        <dbReference type="PROSITE" id="PS00486"/>
    </source>
</evidence>
<evidence type="ECO:0000256" key="2">
    <source>
        <dbReference type="ARBA" id="ARBA00022741"/>
    </source>
</evidence>
<dbReference type="Gene3D" id="3.30.420.110">
    <property type="entry name" value="MutS, connector domain"/>
    <property type="match status" value="1"/>
</dbReference>
<proteinExistence type="inferred from homology"/>
<comment type="caution">
    <text evidence="11">The sequence shown here is derived from an EMBL/GenBank/DDBJ whole genome shotgun (WGS) entry which is preliminary data.</text>
</comment>
<dbReference type="SUPFAM" id="SSF48334">
    <property type="entry name" value="DNA repair protein MutS, domain III"/>
    <property type="match status" value="1"/>
</dbReference>
<evidence type="ECO:0000256" key="9">
    <source>
        <dbReference type="RuleBase" id="RU003756"/>
    </source>
</evidence>
<evidence type="ECO:0000256" key="8">
    <source>
        <dbReference type="NCBIfam" id="TIGR01070"/>
    </source>
</evidence>
<dbReference type="InterPro" id="IPR005748">
    <property type="entry name" value="DNA_mismatch_repair_MutS"/>
</dbReference>
<keyword evidence="2 7" id="KW-0547">Nucleotide-binding</keyword>
<dbReference type="PIRSF" id="PIRSF037677">
    <property type="entry name" value="DNA_mis_repair_Msh6"/>
    <property type="match status" value="1"/>
</dbReference>
<dbReference type="PROSITE" id="PS00486">
    <property type="entry name" value="DNA_MISMATCH_REPAIR_2"/>
    <property type="match status" value="1"/>
</dbReference>
<dbReference type="PANTHER" id="PTHR11361">
    <property type="entry name" value="DNA MISMATCH REPAIR PROTEIN MUTS FAMILY MEMBER"/>
    <property type="match status" value="1"/>
</dbReference>
<dbReference type="SUPFAM" id="SSF52540">
    <property type="entry name" value="P-loop containing nucleoside triphosphate hydrolases"/>
    <property type="match status" value="1"/>
</dbReference>
<dbReference type="EMBL" id="JBHTOP010000022">
    <property type="protein sequence ID" value="MFD1671757.1"/>
    <property type="molecule type" value="Genomic_DNA"/>
</dbReference>
<dbReference type="Gene3D" id="3.40.1170.10">
    <property type="entry name" value="DNA repair protein MutS, domain I"/>
    <property type="match status" value="1"/>
</dbReference>
<evidence type="ECO:0000256" key="4">
    <source>
        <dbReference type="ARBA" id="ARBA00022840"/>
    </source>
</evidence>
<dbReference type="Pfam" id="PF05192">
    <property type="entry name" value="MutS_III"/>
    <property type="match status" value="1"/>
</dbReference>
<keyword evidence="6 7" id="KW-0234">DNA repair</keyword>
<dbReference type="SMART" id="SM00534">
    <property type="entry name" value="MUTSac"/>
    <property type="match status" value="1"/>
</dbReference>
<evidence type="ECO:0000256" key="7">
    <source>
        <dbReference type="HAMAP-Rule" id="MF_00096"/>
    </source>
</evidence>
<dbReference type="PANTHER" id="PTHR11361:SF34">
    <property type="entry name" value="DNA MISMATCH REPAIR PROTEIN MSH1, MITOCHONDRIAL"/>
    <property type="match status" value="1"/>
</dbReference>
<dbReference type="NCBIfam" id="NF003810">
    <property type="entry name" value="PRK05399.1"/>
    <property type="match status" value="1"/>
</dbReference>
<evidence type="ECO:0000313" key="11">
    <source>
        <dbReference type="EMBL" id="MFD1671757.1"/>
    </source>
</evidence>
<organism evidence="11 12">
    <name type="scientific">Agrilactobacillus yilanensis</name>
    <dbReference type="NCBI Taxonomy" id="2485997"/>
    <lineage>
        <taxon>Bacteria</taxon>
        <taxon>Bacillati</taxon>
        <taxon>Bacillota</taxon>
        <taxon>Bacilli</taxon>
        <taxon>Lactobacillales</taxon>
        <taxon>Lactobacillaceae</taxon>
        <taxon>Agrilactobacillus</taxon>
    </lineage>
</organism>
<dbReference type="SMART" id="SM00533">
    <property type="entry name" value="MUTSd"/>
    <property type="match status" value="1"/>
</dbReference>
<dbReference type="Pfam" id="PF01624">
    <property type="entry name" value="MutS_I"/>
    <property type="match status" value="1"/>
</dbReference>
<feature type="domain" description="DNA mismatch repair proteins mutS family" evidence="10">
    <location>
        <begin position="682"/>
        <end position="698"/>
    </location>
</feature>
<sequence>MPQKTKDTPMMQQYQVIKDQYPDAFLFYRLGDFYELFFEDAIKGAQILELTLTSRNKSATDPIPMCGVPHRAAQNYVDILVDKGYKVAICEQMEDPRTAVGMVKRSVVQLVTPGTMMAEKPGQTKESNFLTAVYQQDQLYGFAYTDLATGEIYVSELTDFEDVLNELLSLRTKEVVVPETLDPETRTKLAQLNILISTQADAKASAEVNFVSQGLEKTTERAVLKTLVLYLVATQKRSLAHLQVAVEYEPSQFLQMAHQVKDTLEIMRSMRSGSRHGTLLWLLDRTKTAMGGRRLKQWLDRPLLSKQAITLRQDRVAAFSAHFFERSTLQEALTKVYDLERLAGRVAFGSVNGRDLLQLKDSLQQVPIIKDILGQMQTPVFDTLIPQIDGVPEVYDLIDRAILEDAPISVTEGDIIKNGYNTQLDAYRDAMNNGKQWIAALEAQEREATGIHNLKIGFNKVFGYFIEVTKTNLNQVPKGRYERKQTLTNAERYITPELKEKEHLILEAQEKSTALEYQLFTTVREQIKKQIQRLQQLASVLSEIDVLQGFSVVAEAQHYIKPTFVSHQQGIHITNGRHPVVEKVLGPEQYIANDVTMTQQTDILLITGPNMSGKSTYMRQLALTVIMAQIGSFVPADTCELPIFDQIFTRIGAGDDLISGKSTFMVEMIEANNALSHASQRSLILFDELGRGTATYDGMALAQAIIEYIHDNIHAKTLFSTHYHELTSLSETLTQLKNVHVGATEENGKLIFMHKVLAGPADKSYGIHVAKLAGLPDNLLQRADHILNHLEKDSSAATPAASTTSAFKVAEPAPAPLTVKTKTEAQLSLFPEPVPETKPIPSKAKKVLADLKTMDLMDTTPMDAMNLIYQWQKLLKK</sequence>
<dbReference type="InterPro" id="IPR007861">
    <property type="entry name" value="DNA_mismatch_repair_MutS_clamp"/>
</dbReference>
<name>A0ABW4J5V4_9LACO</name>
<dbReference type="NCBIfam" id="TIGR01070">
    <property type="entry name" value="mutS1"/>
    <property type="match status" value="1"/>
</dbReference>
<comment type="function">
    <text evidence="7">This protein is involved in the repair of mismatches in DNA. It is possible that it carries out the mismatch recognition step. This protein has a weak ATPase activity.</text>
</comment>
<dbReference type="Gene3D" id="3.40.50.300">
    <property type="entry name" value="P-loop containing nucleotide triphosphate hydrolases"/>
    <property type="match status" value="1"/>
</dbReference>
<protein>
    <recommendedName>
        <fullName evidence="7 8">DNA mismatch repair protein MutS</fullName>
    </recommendedName>
</protein>
<accession>A0ABW4J5V4</accession>
<dbReference type="InterPro" id="IPR007860">
    <property type="entry name" value="DNA_mmatch_repair_MutS_con_dom"/>
</dbReference>
<keyword evidence="4 7" id="KW-0067">ATP-binding</keyword>
<reference evidence="12" key="1">
    <citation type="journal article" date="2019" name="Int. J. Syst. Evol. Microbiol.">
        <title>The Global Catalogue of Microorganisms (GCM) 10K type strain sequencing project: providing services to taxonomists for standard genome sequencing and annotation.</title>
        <authorList>
            <consortium name="The Broad Institute Genomics Platform"/>
            <consortium name="The Broad Institute Genome Sequencing Center for Infectious Disease"/>
            <person name="Wu L."/>
            <person name="Ma J."/>
        </authorList>
    </citation>
    <scope>NUCLEOTIDE SEQUENCE [LARGE SCALE GENOMIC DNA]</scope>
    <source>
        <strain evidence="12">CCM 8896</strain>
    </source>
</reference>
<dbReference type="Proteomes" id="UP001597267">
    <property type="component" value="Unassembled WGS sequence"/>
</dbReference>
<dbReference type="Pfam" id="PF00488">
    <property type="entry name" value="MutS_V"/>
    <property type="match status" value="1"/>
</dbReference>
<dbReference type="RefSeq" id="WP_125713795.1">
    <property type="nucleotide sequence ID" value="NZ_JBHTOP010000022.1"/>
</dbReference>
<keyword evidence="3 7" id="KW-0227">DNA damage</keyword>
<dbReference type="InterPro" id="IPR000432">
    <property type="entry name" value="DNA_mismatch_repair_MutS_C"/>
</dbReference>
<evidence type="ECO:0000256" key="5">
    <source>
        <dbReference type="ARBA" id="ARBA00023125"/>
    </source>
</evidence>
<evidence type="ECO:0000256" key="6">
    <source>
        <dbReference type="ARBA" id="ARBA00023204"/>
    </source>
</evidence>
<dbReference type="SUPFAM" id="SSF55271">
    <property type="entry name" value="DNA repair protein MutS, domain I"/>
    <property type="match status" value="1"/>
</dbReference>
<dbReference type="InterPro" id="IPR036678">
    <property type="entry name" value="MutS_con_dom_sf"/>
</dbReference>
<evidence type="ECO:0000256" key="3">
    <source>
        <dbReference type="ARBA" id="ARBA00022763"/>
    </source>
</evidence>
<comment type="similarity">
    <text evidence="1 7 9">Belongs to the DNA mismatch repair MutS family.</text>
</comment>
<dbReference type="Pfam" id="PF05190">
    <property type="entry name" value="MutS_IV"/>
    <property type="match status" value="1"/>
</dbReference>
<dbReference type="CDD" id="cd03284">
    <property type="entry name" value="ABC_MutS1"/>
    <property type="match status" value="1"/>
</dbReference>
<dbReference type="InterPro" id="IPR045076">
    <property type="entry name" value="MutS"/>
</dbReference>
<dbReference type="InterPro" id="IPR017261">
    <property type="entry name" value="DNA_mismatch_repair_MutS/MSH"/>
</dbReference>
<dbReference type="InterPro" id="IPR007696">
    <property type="entry name" value="DNA_mismatch_repair_MutS_core"/>
</dbReference>
<dbReference type="InterPro" id="IPR007695">
    <property type="entry name" value="DNA_mismatch_repair_MutS-lik_N"/>
</dbReference>
<dbReference type="SUPFAM" id="SSF53150">
    <property type="entry name" value="DNA repair protein MutS, domain II"/>
    <property type="match status" value="1"/>
</dbReference>
<gene>
    <name evidence="7 11" type="primary">mutS</name>
    <name evidence="11" type="ORF">ACFQ5M_06615</name>
</gene>
<evidence type="ECO:0000313" key="12">
    <source>
        <dbReference type="Proteomes" id="UP001597267"/>
    </source>
</evidence>
<keyword evidence="12" id="KW-1185">Reference proteome</keyword>
<dbReference type="InterPro" id="IPR027417">
    <property type="entry name" value="P-loop_NTPase"/>
</dbReference>
<dbReference type="InterPro" id="IPR016151">
    <property type="entry name" value="DNA_mismatch_repair_MutS_N"/>
</dbReference>
<dbReference type="InterPro" id="IPR036187">
    <property type="entry name" value="DNA_mismatch_repair_MutS_sf"/>
</dbReference>
<dbReference type="Gene3D" id="1.10.1420.10">
    <property type="match status" value="2"/>
</dbReference>
<evidence type="ECO:0000256" key="1">
    <source>
        <dbReference type="ARBA" id="ARBA00006271"/>
    </source>
</evidence>
<keyword evidence="5 7" id="KW-0238">DNA-binding</keyword>
<feature type="binding site" evidence="7">
    <location>
        <begin position="608"/>
        <end position="615"/>
    </location>
    <ligand>
        <name>ATP</name>
        <dbReference type="ChEBI" id="CHEBI:30616"/>
    </ligand>
</feature>
<dbReference type="HAMAP" id="MF_00096">
    <property type="entry name" value="MutS"/>
    <property type="match status" value="1"/>
</dbReference>
<dbReference type="Pfam" id="PF05188">
    <property type="entry name" value="MutS_II"/>
    <property type="match status" value="1"/>
</dbReference>